<reference evidence="2" key="1">
    <citation type="submission" date="2021-10" db="EMBL/GenBank/DDBJ databases">
        <title>Melipona bicolor Genome sequencing and assembly.</title>
        <authorList>
            <person name="Araujo N.S."/>
            <person name="Arias M.C."/>
        </authorList>
    </citation>
    <scope>NUCLEOTIDE SEQUENCE</scope>
    <source>
        <strain evidence="2">USP_2M_L1-L4_2017</strain>
        <tissue evidence="2">Whole body</tissue>
    </source>
</reference>
<dbReference type="EMBL" id="JAHYIQ010000003">
    <property type="protein sequence ID" value="KAK1133638.1"/>
    <property type="molecule type" value="Genomic_DNA"/>
</dbReference>
<proteinExistence type="predicted"/>
<gene>
    <name evidence="2" type="ORF">K0M31_011433</name>
</gene>
<evidence type="ECO:0000313" key="3">
    <source>
        <dbReference type="Proteomes" id="UP001177670"/>
    </source>
</evidence>
<protein>
    <submittedName>
        <fullName evidence="2">Uncharacterized protein</fullName>
    </submittedName>
</protein>
<sequence length="115" mass="13456">MINFRAQRFFFYGENSAGISEMQRSPTSRRYFQFLQSVFDERGKETERETKRKRKRARGAKRRKGEANDRTYRMHGVRTHETITLIFTGKIHKGTNGTYTTKQAALVFPLIFAAA</sequence>
<accession>A0AA40G9I4</accession>
<evidence type="ECO:0000313" key="2">
    <source>
        <dbReference type="EMBL" id="KAK1133638.1"/>
    </source>
</evidence>
<dbReference type="AlphaFoldDB" id="A0AA40G9I4"/>
<feature type="compositionally biased region" description="Basic residues" evidence="1">
    <location>
        <begin position="51"/>
        <end position="64"/>
    </location>
</feature>
<name>A0AA40G9I4_9HYME</name>
<comment type="caution">
    <text evidence="2">The sequence shown here is derived from an EMBL/GenBank/DDBJ whole genome shotgun (WGS) entry which is preliminary data.</text>
</comment>
<feature type="region of interest" description="Disordered" evidence="1">
    <location>
        <begin position="43"/>
        <end position="74"/>
    </location>
</feature>
<evidence type="ECO:0000256" key="1">
    <source>
        <dbReference type="SAM" id="MobiDB-lite"/>
    </source>
</evidence>
<keyword evidence="3" id="KW-1185">Reference proteome</keyword>
<dbReference type="Proteomes" id="UP001177670">
    <property type="component" value="Unassembled WGS sequence"/>
</dbReference>
<organism evidence="2 3">
    <name type="scientific">Melipona bicolor</name>
    <dbReference type="NCBI Taxonomy" id="60889"/>
    <lineage>
        <taxon>Eukaryota</taxon>
        <taxon>Metazoa</taxon>
        <taxon>Ecdysozoa</taxon>
        <taxon>Arthropoda</taxon>
        <taxon>Hexapoda</taxon>
        <taxon>Insecta</taxon>
        <taxon>Pterygota</taxon>
        <taxon>Neoptera</taxon>
        <taxon>Endopterygota</taxon>
        <taxon>Hymenoptera</taxon>
        <taxon>Apocrita</taxon>
        <taxon>Aculeata</taxon>
        <taxon>Apoidea</taxon>
        <taxon>Anthophila</taxon>
        <taxon>Apidae</taxon>
        <taxon>Melipona</taxon>
    </lineage>
</organism>